<comment type="caution">
    <text evidence="1">The sequence shown here is derived from an EMBL/GenBank/DDBJ whole genome shotgun (WGS) entry which is preliminary data.</text>
</comment>
<organism evidence="1 2">
    <name type="scientific">Cardiocondyla obscurior</name>
    <dbReference type="NCBI Taxonomy" id="286306"/>
    <lineage>
        <taxon>Eukaryota</taxon>
        <taxon>Metazoa</taxon>
        <taxon>Ecdysozoa</taxon>
        <taxon>Arthropoda</taxon>
        <taxon>Hexapoda</taxon>
        <taxon>Insecta</taxon>
        <taxon>Pterygota</taxon>
        <taxon>Neoptera</taxon>
        <taxon>Endopterygota</taxon>
        <taxon>Hymenoptera</taxon>
        <taxon>Apocrita</taxon>
        <taxon>Aculeata</taxon>
        <taxon>Formicoidea</taxon>
        <taxon>Formicidae</taxon>
        <taxon>Myrmicinae</taxon>
        <taxon>Cardiocondyla</taxon>
    </lineage>
</organism>
<dbReference type="Proteomes" id="UP001430953">
    <property type="component" value="Unassembled WGS sequence"/>
</dbReference>
<accession>A0AAW2FMY6</accession>
<keyword evidence="2" id="KW-1185">Reference proteome</keyword>
<dbReference type="AlphaFoldDB" id="A0AAW2FMY6"/>
<evidence type="ECO:0000313" key="2">
    <source>
        <dbReference type="Proteomes" id="UP001430953"/>
    </source>
</evidence>
<sequence>MCSLCITSITNINARLSAGGRGRKKDKNKCVRSVCTCVCVAVVCKCIHFSCVFADAACGTRDTEKENASKLGGEGIRILWLGYTLAGRLNVFLTPRYSASTSFPLIRPKSLLRFLFESFFREPSQCETQRFLLFQDRFYTSLTTQPRSSVIYSFLFSVVFFLSPHSFGACLSSFVQEYHTRLFFFFPTRTRNDNFFTVMIPYTYYNNIN</sequence>
<reference evidence="1 2" key="1">
    <citation type="submission" date="2023-03" db="EMBL/GenBank/DDBJ databases">
        <title>High recombination rates correlate with genetic variation in Cardiocondyla obscurior ants.</title>
        <authorList>
            <person name="Errbii M."/>
        </authorList>
    </citation>
    <scope>NUCLEOTIDE SEQUENCE [LARGE SCALE GENOMIC DNA]</scope>
    <source>
        <strain evidence="1">Alpha-2009</strain>
        <tissue evidence="1">Whole body</tissue>
    </source>
</reference>
<protein>
    <submittedName>
        <fullName evidence="1">Uncharacterized protein</fullName>
    </submittedName>
</protein>
<dbReference type="EMBL" id="JADYXP020000009">
    <property type="protein sequence ID" value="KAL0117321.1"/>
    <property type="molecule type" value="Genomic_DNA"/>
</dbReference>
<evidence type="ECO:0000313" key="1">
    <source>
        <dbReference type="EMBL" id="KAL0117321.1"/>
    </source>
</evidence>
<gene>
    <name evidence="1" type="ORF">PUN28_010283</name>
</gene>
<proteinExistence type="predicted"/>
<name>A0AAW2FMY6_9HYME</name>